<dbReference type="AlphaFoldDB" id="A0A0F4YT45"/>
<sequence>MTKTPVAPSPFDKNADVETNKIAPGMVQSSSRNDQKSLKDRCLERDNYRCVVTGFYDPLAEGKVSKEIIGDRVLHTELAHIIPFYLGKYKPRDQETDITRSWATLHILFPEIEDANFGPDNINDPTNAMSLVATLHTEFGKFNFALEPTDKENTYVIRTYPDFQLGLIRDLPLPDEKNERLVRFKQHSDCPLPNPDLLKVHAAIAKILHASGKAEDIERILRDREEIRCLAPDGSTDVESLLLVW</sequence>
<dbReference type="STRING" id="1408163.A0A0F4YT45"/>
<evidence type="ECO:0000259" key="2">
    <source>
        <dbReference type="Pfam" id="PF13391"/>
    </source>
</evidence>
<organism evidence="3 4">
    <name type="scientific">Rasamsonia emersonii (strain ATCC 16479 / CBS 393.64 / IMI 116815)</name>
    <dbReference type="NCBI Taxonomy" id="1408163"/>
    <lineage>
        <taxon>Eukaryota</taxon>
        <taxon>Fungi</taxon>
        <taxon>Dikarya</taxon>
        <taxon>Ascomycota</taxon>
        <taxon>Pezizomycotina</taxon>
        <taxon>Eurotiomycetes</taxon>
        <taxon>Eurotiomycetidae</taxon>
        <taxon>Eurotiales</taxon>
        <taxon>Trichocomaceae</taxon>
        <taxon>Rasamsonia</taxon>
    </lineage>
</organism>
<evidence type="ECO:0000313" key="3">
    <source>
        <dbReference type="EMBL" id="KKA21462.1"/>
    </source>
</evidence>
<dbReference type="InterPro" id="IPR003615">
    <property type="entry name" value="HNH_nuc"/>
</dbReference>
<dbReference type="EMBL" id="LASV01000183">
    <property type="protein sequence ID" value="KKA21462.1"/>
    <property type="molecule type" value="Genomic_DNA"/>
</dbReference>
<keyword evidence="4" id="KW-1185">Reference proteome</keyword>
<feature type="domain" description="HNH nuclease" evidence="2">
    <location>
        <begin position="50"/>
        <end position="146"/>
    </location>
</feature>
<dbReference type="Pfam" id="PF13391">
    <property type="entry name" value="HNH_2"/>
    <property type="match status" value="1"/>
</dbReference>
<dbReference type="GeneID" id="25316845"/>
<dbReference type="RefSeq" id="XP_013328074.1">
    <property type="nucleotide sequence ID" value="XM_013472620.1"/>
</dbReference>
<accession>A0A0F4YT45</accession>
<gene>
    <name evidence="3" type="ORF">T310_4497</name>
</gene>
<protein>
    <recommendedName>
        <fullName evidence="2">HNH nuclease domain-containing protein</fullName>
    </recommendedName>
</protein>
<feature type="region of interest" description="Disordered" evidence="1">
    <location>
        <begin position="1"/>
        <end position="38"/>
    </location>
</feature>
<name>A0A0F4YT45_RASE3</name>
<reference evidence="3 4" key="1">
    <citation type="submission" date="2015-04" db="EMBL/GenBank/DDBJ databases">
        <authorList>
            <person name="Heijne W.H."/>
            <person name="Fedorova N.D."/>
            <person name="Nierman W.C."/>
            <person name="Vollebregt A.W."/>
            <person name="Zhao Z."/>
            <person name="Wu L."/>
            <person name="Kumar M."/>
            <person name="Stam H."/>
            <person name="van den Berg M.A."/>
            <person name="Pel H.J."/>
        </authorList>
    </citation>
    <scope>NUCLEOTIDE SEQUENCE [LARGE SCALE GENOMIC DNA]</scope>
    <source>
        <strain evidence="3 4">CBS 393.64</strain>
    </source>
</reference>
<comment type="caution">
    <text evidence="3">The sequence shown here is derived from an EMBL/GenBank/DDBJ whole genome shotgun (WGS) entry which is preliminary data.</text>
</comment>
<proteinExistence type="predicted"/>
<dbReference type="OrthoDB" id="2104739at2759"/>
<dbReference type="Proteomes" id="UP000053958">
    <property type="component" value="Unassembled WGS sequence"/>
</dbReference>
<evidence type="ECO:0000256" key="1">
    <source>
        <dbReference type="SAM" id="MobiDB-lite"/>
    </source>
</evidence>
<evidence type="ECO:0000313" key="4">
    <source>
        <dbReference type="Proteomes" id="UP000053958"/>
    </source>
</evidence>